<dbReference type="Proteomes" id="UP000707731">
    <property type="component" value="Unassembled WGS sequence"/>
</dbReference>
<evidence type="ECO:0000259" key="2">
    <source>
        <dbReference type="Pfam" id="PF24088"/>
    </source>
</evidence>
<evidence type="ECO:0000256" key="1">
    <source>
        <dbReference type="SAM" id="SignalP"/>
    </source>
</evidence>
<sequence>MARTSRVATVVIAMAAVAALTGCSAVSGTALPAEPDVRKLEVGPYQVTKHRYDQESGGRGALLEGMRMSEAVVPTVQIDPSLKYGRGSRVLADSEEALSFLAQVSKPVLDTRRFLTGFAAAGADEADPPGQTRPAPDTTAITNVVLRFPDEAIAKLAARELEDADIGVSPDNQRLGSTAHPDAYIHWRPGIANAGAFIAHREFVVSLFVQRPTADSGDLVKWIDKTLDAQLPALDAFDPTPVAQFDSLKVDPDDLLARVVVEDRDDRVPDASSFTIVDARDAVHNSDDQAAARRLVEQTGADRIAVVDTDSVFRVRDEDAGRALIDGLIDAVGDQYDPLEAPKDVPGAKCLQLNSSGDVEREYRYRCYVPYKRYVGIVVSDQEPDVRQKIAAQYALLANSL</sequence>
<comment type="caution">
    <text evidence="4">The sequence shown here is derived from an EMBL/GenBank/DDBJ whole genome shotgun (WGS) entry which is preliminary data.</text>
</comment>
<keyword evidence="1" id="KW-0732">Signal</keyword>
<dbReference type="Pfam" id="PF24088">
    <property type="entry name" value="DUF7373"/>
    <property type="match status" value="1"/>
</dbReference>
<dbReference type="EMBL" id="JADLQN010000002">
    <property type="protein sequence ID" value="MBF6356200.1"/>
    <property type="molecule type" value="Genomic_DNA"/>
</dbReference>
<dbReference type="InterPro" id="IPR055797">
    <property type="entry name" value="DUF7373"/>
</dbReference>
<feature type="signal peptide" evidence="1">
    <location>
        <begin position="1"/>
        <end position="32"/>
    </location>
</feature>
<name>A0ABS0DCK2_9NOCA</name>
<feature type="domain" description="DUF7373" evidence="3">
    <location>
        <begin position="255"/>
        <end position="400"/>
    </location>
</feature>
<evidence type="ECO:0000313" key="5">
    <source>
        <dbReference type="Proteomes" id="UP000707731"/>
    </source>
</evidence>
<dbReference type="PROSITE" id="PS51257">
    <property type="entry name" value="PROKAR_LIPOPROTEIN"/>
    <property type="match status" value="1"/>
</dbReference>
<organism evidence="4 5">
    <name type="scientific">Nocardia higoensis</name>
    <dbReference type="NCBI Taxonomy" id="228599"/>
    <lineage>
        <taxon>Bacteria</taxon>
        <taxon>Bacillati</taxon>
        <taxon>Actinomycetota</taxon>
        <taxon>Actinomycetes</taxon>
        <taxon>Mycobacteriales</taxon>
        <taxon>Nocardiaceae</taxon>
        <taxon>Nocardia</taxon>
    </lineage>
</organism>
<proteinExistence type="predicted"/>
<keyword evidence="5" id="KW-1185">Reference proteome</keyword>
<reference evidence="4 5" key="1">
    <citation type="submission" date="2020-10" db="EMBL/GenBank/DDBJ databases">
        <title>Identification of Nocardia species via Next-generation sequencing and recognition of intraspecies genetic diversity.</title>
        <authorList>
            <person name="Li P."/>
            <person name="Li P."/>
            <person name="Lu B."/>
        </authorList>
    </citation>
    <scope>NUCLEOTIDE SEQUENCE [LARGE SCALE GENOMIC DNA]</scope>
    <source>
        <strain evidence="4 5">BJ06-0143</strain>
    </source>
</reference>
<evidence type="ECO:0000313" key="4">
    <source>
        <dbReference type="EMBL" id="MBF6356200.1"/>
    </source>
</evidence>
<gene>
    <name evidence="4" type="ORF">IU449_16900</name>
</gene>
<feature type="chain" id="PRO_5045755086" evidence="1">
    <location>
        <begin position="33"/>
        <end position="401"/>
    </location>
</feature>
<feature type="domain" description="DUF7373" evidence="2">
    <location>
        <begin position="53"/>
        <end position="249"/>
    </location>
</feature>
<accession>A0ABS0DCK2</accession>
<evidence type="ECO:0000259" key="3">
    <source>
        <dbReference type="Pfam" id="PF24092"/>
    </source>
</evidence>
<dbReference type="RefSeq" id="WP_195003013.1">
    <property type="nucleotide sequence ID" value="NZ_JADLQN010000002.1"/>
</dbReference>
<dbReference type="Pfam" id="PF24092">
    <property type="entry name" value="DUF7373_C"/>
    <property type="match status" value="1"/>
</dbReference>
<dbReference type="InterPro" id="IPR056463">
    <property type="entry name" value="DUF7373_C"/>
</dbReference>
<protein>
    <submittedName>
        <fullName evidence="4">Uncharacterized protein</fullName>
    </submittedName>
</protein>